<dbReference type="PANTHER" id="PTHR34148">
    <property type="entry name" value="ADENOSYLCOBINAMIDE-GDP RIBAZOLETRANSFERASE"/>
    <property type="match status" value="1"/>
</dbReference>
<evidence type="ECO:0000256" key="12">
    <source>
        <dbReference type="ARBA" id="ARBA00022989"/>
    </source>
</evidence>
<dbReference type="EMBL" id="JAUSWH010000013">
    <property type="protein sequence ID" value="MDQ0457181.1"/>
    <property type="molecule type" value="Genomic_DNA"/>
</dbReference>
<evidence type="ECO:0000256" key="15">
    <source>
        <dbReference type="ARBA" id="ARBA00032605"/>
    </source>
</evidence>
<evidence type="ECO:0000313" key="20">
    <source>
        <dbReference type="EMBL" id="MDQ0457181.1"/>
    </source>
</evidence>
<evidence type="ECO:0000256" key="11">
    <source>
        <dbReference type="ARBA" id="ARBA00022842"/>
    </source>
</evidence>
<keyword evidence="13 19" id="KW-0472">Membrane</keyword>
<feature type="transmembrane region" description="Helical" evidence="19">
    <location>
        <begin position="117"/>
        <end position="137"/>
    </location>
</feature>
<dbReference type="InterPro" id="IPR003805">
    <property type="entry name" value="CobS"/>
</dbReference>
<name>A0ABU0IGA1_9HYPH</name>
<evidence type="ECO:0000256" key="6">
    <source>
        <dbReference type="ARBA" id="ARBA00015850"/>
    </source>
</evidence>
<reference evidence="20 21" key="1">
    <citation type="submission" date="2023-07" db="EMBL/GenBank/DDBJ databases">
        <title>Genomic Encyclopedia of Type Strains, Phase IV (KMG-IV): sequencing the most valuable type-strain genomes for metagenomic binning, comparative biology and taxonomic classification.</title>
        <authorList>
            <person name="Goeker M."/>
        </authorList>
    </citation>
    <scope>NUCLEOTIDE SEQUENCE [LARGE SCALE GENOMIC DNA]</scope>
    <source>
        <strain evidence="20 21">DSM 100301</strain>
    </source>
</reference>
<keyword evidence="10 19" id="KW-0812">Transmembrane</keyword>
<dbReference type="NCBIfam" id="TIGR00317">
    <property type="entry name" value="cobS"/>
    <property type="match status" value="1"/>
</dbReference>
<dbReference type="GO" id="GO:0051073">
    <property type="term" value="F:adenosylcobinamide-GDP ribazoletransferase activity"/>
    <property type="evidence" value="ECO:0007669"/>
    <property type="project" value="UniProtKB-EC"/>
</dbReference>
<evidence type="ECO:0000256" key="8">
    <source>
        <dbReference type="ARBA" id="ARBA00022573"/>
    </source>
</evidence>
<dbReference type="Proteomes" id="UP001235269">
    <property type="component" value="Unassembled WGS sequence"/>
</dbReference>
<proteinExistence type="inferred from homology"/>
<evidence type="ECO:0000256" key="4">
    <source>
        <dbReference type="ARBA" id="ARBA00010561"/>
    </source>
</evidence>
<evidence type="ECO:0000256" key="17">
    <source>
        <dbReference type="ARBA" id="ARBA00048623"/>
    </source>
</evidence>
<evidence type="ECO:0000256" key="5">
    <source>
        <dbReference type="ARBA" id="ARBA00013200"/>
    </source>
</evidence>
<evidence type="ECO:0000256" key="1">
    <source>
        <dbReference type="ARBA" id="ARBA00001946"/>
    </source>
</evidence>
<comment type="cofactor">
    <cofactor evidence="1 19">
        <name>Mg(2+)</name>
        <dbReference type="ChEBI" id="CHEBI:18420"/>
    </cofactor>
</comment>
<keyword evidence="12 19" id="KW-1133">Transmembrane helix</keyword>
<dbReference type="NCBIfam" id="NF001276">
    <property type="entry name" value="PRK00235.1-2"/>
    <property type="match status" value="1"/>
</dbReference>
<evidence type="ECO:0000256" key="19">
    <source>
        <dbReference type="HAMAP-Rule" id="MF_00719"/>
    </source>
</evidence>
<dbReference type="Pfam" id="PF02654">
    <property type="entry name" value="CobS"/>
    <property type="match status" value="1"/>
</dbReference>
<dbReference type="RefSeq" id="WP_307159362.1">
    <property type="nucleotide sequence ID" value="NZ_JAUSWH010000013.1"/>
</dbReference>
<evidence type="ECO:0000256" key="14">
    <source>
        <dbReference type="ARBA" id="ARBA00025228"/>
    </source>
</evidence>
<evidence type="ECO:0000256" key="7">
    <source>
        <dbReference type="ARBA" id="ARBA00022475"/>
    </source>
</evidence>
<comment type="pathway">
    <text evidence="3 19">Cofactor biosynthesis; adenosylcobalamin biosynthesis; adenosylcobalamin from cob(II)yrinate a,c-diamide: step 7/7.</text>
</comment>
<feature type="transmembrane region" description="Helical" evidence="19">
    <location>
        <begin position="186"/>
        <end position="205"/>
    </location>
</feature>
<accession>A0ABU0IGA1</accession>
<evidence type="ECO:0000256" key="9">
    <source>
        <dbReference type="ARBA" id="ARBA00022679"/>
    </source>
</evidence>
<keyword evidence="21" id="KW-1185">Reference proteome</keyword>
<sequence>MKENEWIVDLARSIAFLSRLPVSSRFFRGHDGSMDRTVRAFPLAGAVLLAPVGLLLALVSATHAGALFSAIAALTLQIMLTGALHEDGLADSADGLGGNHQRERALQIMKDSRNGTYGVVALILSLGLRATAIAALVNHLSPMDAALCLIGVGAASRALMVWHWQALPSARPEGLAASLGKPTEKSLHAALFLGVALAVITIGPATSLSPLAIALVTTALSAYAVNAFVERRLGGRTGDTIGAMQQIAEIVALGTLAATV</sequence>
<comment type="caution">
    <text evidence="20">The sequence shown here is derived from an EMBL/GenBank/DDBJ whole genome shotgun (WGS) entry which is preliminary data.</text>
</comment>
<dbReference type="EC" id="2.7.8.26" evidence="5 19"/>
<dbReference type="PANTHER" id="PTHR34148:SF1">
    <property type="entry name" value="ADENOSYLCOBINAMIDE-GDP RIBAZOLETRANSFERASE"/>
    <property type="match status" value="1"/>
</dbReference>
<feature type="transmembrane region" description="Helical" evidence="19">
    <location>
        <begin position="65"/>
        <end position="84"/>
    </location>
</feature>
<comment type="similarity">
    <text evidence="4 19">Belongs to the CobS family.</text>
</comment>
<evidence type="ECO:0000256" key="13">
    <source>
        <dbReference type="ARBA" id="ARBA00023136"/>
    </source>
</evidence>
<comment type="subcellular location">
    <subcellularLocation>
        <location evidence="2 19">Cell membrane</location>
        <topology evidence="2 19">Multi-pass membrane protein</topology>
    </subcellularLocation>
</comment>
<evidence type="ECO:0000256" key="16">
    <source>
        <dbReference type="ARBA" id="ARBA00032853"/>
    </source>
</evidence>
<keyword evidence="9 19" id="KW-0808">Transferase</keyword>
<evidence type="ECO:0000256" key="10">
    <source>
        <dbReference type="ARBA" id="ARBA00022692"/>
    </source>
</evidence>
<keyword evidence="7 19" id="KW-1003">Cell membrane</keyword>
<comment type="catalytic activity">
    <reaction evidence="18 19">
        <text>alpha-ribazole 5'-phosphate + adenosylcob(III)inamide-GDP = adenosylcob(III)alamin 5'-phosphate + GMP + H(+)</text>
        <dbReference type="Rhea" id="RHEA:23560"/>
        <dbReference type="ChEBI" id="CHEBI:15378"/>
        <dbReference type="ChEBI" id="CHEBI:57918"/>
        <dbReference type="ChEBI" id="CHEBI:58115"/>
        <dbReference type="ChEBI" id="CHEBI:60487"/>
        <dbReference type="ChEBI" id="CHEBI:60493"/>
        <dbReference type="EC" id="2.7.8.26"/>
    </reaction>
</comment>
<dbReference type="HAMAP" id="MF_00719">
    <property type="entry name" value="CobS"/>
    <property type="match status" value="1"/>
</dbReference>
<evidence type="ECO:0000256" key="18">
    <source>
        <dbReference type="ARBA" id="ARBA00049504"/>
    </source>
</evidence>
<evidence type="ECO:0000313" key="21">
    <source>
        <dbReference type="Proteomes" id="UP001235269"/>
    </source>
</evidence>
<comment type="catalytic activity">
    <reaction evidence="17 19">
        <text>alpha-ribazole + adenosylcob(III)inamide-GDP = adenosylcob(III)alamin + GMP + H(+)</text>
        <dbReference type="Rhea" id="RHEA:16049"/>
        <dbReference type="ChEBI" id="CHEBI:10329"/>
        <dbReference type="ChEBI" id="CHEBI:15378"/>
        <dbReference type="ChEBI" id="CHEBI:18408"/>
        <dbReference type="ChEBI" id="CHEBI:58115"/>
        <dbReference type="ChEBI" id="CHEBI:60487"/>
        <dbReference type="EC" id="2.7.8.26"/>
    </reaction>
</comment>
<feature type="transmembrane region" description="Helical" evidence="19">
    <location>
        <begin position="143"/>
        <end position="165"/>
    </location>
</feature>
<feature type="transmembrane region" description="Helical" evidence="19">
    <location>
        <begin position="40"/>
        <end position="59"/>
    </location>
</feature>
<protein>
    <recommendedName>
        <fullName evidence="6 19">Adenosylcobinamide-GDP ribazoletransferase</fullName>
        <ecNumber evidence="5 19">2.7.8.26</ecNumber>
    </recommendedName>
    <alternativeName>
        <fullName evidence="16 19">Cobalamin synthase</fullName>
    </alternativeName>
    <alternativeName>
        <fullName evidence="15 19">Cobalamin-5'-phosphate synthase</fullName>
    </alternativeName>
</protein>
<keyword evidence="11 19" id="KW-0460">Magnesium</keyword>
<keyword evidence="8 19" id="KW-0169">Cobalamin biosynthesis</keyword>
<comment type="function">
    <text evidence="14 19">Joins adenosylcobinamide-GDP and alpha-ribazole to generate adenosylcobalamin (Ado-cobalamin). Also synthesizes adenosylcobalamin 5'-phosphate from adenosylcobinamide-GDP and alpha-ribazole 5'-phosphate.</text>
</comment>
<gene>
    <name evidence="19" type="primary">cobS</name>
    <name evidence="20" type="ORF">QO005_003530</name>
</gene>
<evidence type="ECO:0000256" key="3">
    <source>
        <dbReference type="ARBA" id="ARBA00004663"/>
    </source>
</evidence>
<organism evidence="20 21">
    <name type="scientific">Rhizobium paknamense</name>
    <dbReference type="NCBI Taxonomy" id="1206817"/>
    <lineage>
        <taxon>Bacteria</taxon>
        <taxon>Pseudomonadati</taxon>
        <taxon>Pseudomonadota</taxon>
        <taxon>Alphaproteobacteria</taxon>
        <taxon>Hyphomicrobiales</taxon>
        <taxon>Rhizobiaceae</taxon>
        <taxon>Rhizobium/Agrobacterium group</taxon>
        <taxon>Rhizobium</taxon>
    </lineage>
</organism>
<evidence type="ECO:0000256" key="2">
    <source>
        <dbReference type="ARBA" id="ARBA00004651"/>
    </source>
</evidence>